<feature type="region of interest" description="Disordered" evidence="5">
    <location>
        <begin position="151"/>
        <end position="192"/>
    </location>
</feature>
<dbReference type="OrthoDB" id="19174at2759"/>
<protein>
    <submittedName>
        <fullName evidence="7">ANK2 protein</fullName>
    </submittedName>
</protein>
<feature type="compositionally biased region" description="Basic residues" evidence="5">
    <location>
        <begin position="332"/>
        <end position="354"/>
    </location>
</feature>
<organism evidence="7 8">
    <name type="scientific">Branchiostoma lanceolatum</name>
    <name type="common">Common lancelet</name>
    <name type="synonym">Amphioxus lanceolatum</name>
    <dbReference type="NCBI Taxonomy" id="7740"/>
    <lineage>
        <taxon>Eukaryota</taxon>
        <taxon>Metazoa</taxon>
        <taxon>Chordata</taxon>
        <taxon>Cephalochordata</taxon>
        <taxon>Leptocardii</taxon>
        <taxon>Amphioxiformes</taxon>
        <taxon>Branchiostomatidae</taxon>
        <taxon>Branchiostoma</taxon>
    </lineage>
</organism>
<feature type="compositionally biased region" description="Acidic residues" evidence="5">
    <location>
        <begin position="1098"/>
        <end position="1110"/>
    </location>
</feature>
<name>A0A8K0ABZ3_BRALA</name>
<dbReference type="PANTHER" id="PTHR24198:SF193">
    <property type="match status" value="1"/>
</dbReference>
<feature type="region of interest" description="Disordered" evidence="5">
    <location>
        <begin position="237"/>
        <end position="258"/>
    </location>
</feature>
<gene>
    <name evidence="7" type="primary">ANK2</name>
    <name evidence="7" type="ORF">BLAG_LOCUS24563</name>
</gene>
<dbReference type="InterPro" id="IPR002110">
    <property type="entry name" value="Ankyrin_rpt"/>
</dbReference>
<feature type="region of interest" description="Disordered" evidence="5">
    <location>
        <begin position="327"/>
        <end position="358"/>
    </location>
</feature>
<keyword evidence="1" id="KW-0677">Repeat</keyword>
<keyword evidence="2 3" id="KW-0040">ANK repeat</keyword>
<evidence type="ECO:0000256" key="5">
    <source>
        <dbReference type="SAM" id="MobiDB-lite"/>
    </source>
</evidence>
<dbReference type="Gene3D" id="1.25.40.20">
    <property type="entry name" value="Ankyrin repeat-containing domain"/>
    <property type="match status" value="1"/>
</dbReference>
<dbReference type="InterPro" id="IPR036392">
    <property type="entry name" value="PLAT/LH2_dom_sf"/>
</dbReference>
<evidence type="ECO:0000256" key="4">
    <source>
        <dbReference type="PROSITE-ProRule" id="PRU00152"/>
    </source>
</evidence>
<feature type="repeat" description="ANK" evidence="3">
    <location>
        <begin position="1255"/>
        <end position="1287"/>
    </location>
</feature>
<feature type="region of interest" description="Disordered" evidence="5">
    <location>
        <begin position="946"/>
        <end position="1150"/>
    </location>
</feature>
<dbReference type="EMBL" id="OV696694">
    <property type="protein sequence ID" value="CAH1273137.1"/>
    <property type="molecule type" value="Genomic_DNA"/>
</dbReference>
<evidence type="ECO:0000313" key="8">
    <source>
        <dbReference type="Proteomes" id="UP000838412"/>
    </source>
</evidence>
<feature type="compositionally biased region" description="Basic residues" evidence="5">
    <location>
        <begin position="744"/>
        <end position="753"/>
    </location>
</feature>
<feature type="compositionally biased region" description="Basic and acidic residues" evidence="5">
    <location>
        <begin position="714"/>
        <end position="741"/>
    </location>
</feature>
<feature type="compositionally biased region" description="Basic and acidic residues" evidence="5">
    <location>
        <begin position="1033"/>
        <end position="1046"/>
    </location>
</feature>
<proteinExistence type="predicted"/>
<evidence type="ECO:0000256" key="2">
    <source>
        <dbReference type="ARBA" id="ARBA00023043"/>
    </source>
</evidence>
<accession>A0A8K0ABZ3</accession>
<dbReference type="SMART" id="SM00248">
    <property type="entry name" value="ANK"/>
    <property type="match status" value="3"/>
</dbReference>
<dbReference type="PROSITE" id="PS50095">
    <property type="entry name" value="PLAT"/>
    <property type="match status" value="1"/>
</dbReference>
<evidence type="ECO:0000256" key="1">
    <source>
        <dbReference type="ARBA" id="ARBA00022737"/>
    </source>
</evidence>
<comment type="caution">
    <text evidence="4">Lacks conserved residue(s) required for the propagation of feature annotation.</text>
</comment>
<sequence length="1465" mass="162306">MNISEESALCEPKYCPQSEKTSCGNHAITTEETCKVSGLLFIKMSSDDVAKSVGRKLKYYMQIKRREDGFDLSGAYLPQQDYPPLKPRPLMLYHDERMHDRSLKHYFHSPNVKTKIQKLGPPKSPYNQREGKVRRRIDRVVTKTQFVEPLIQDFNAPHSPRGRRRSPSRRARLRPSKKVLRRSPPSTITKGEAQRLVSVATKLLVATETVDLDSLPGYHRGPTGSYPEVTSGRLPTLAGGRVPQRPQSAPAKEQKKRRVKYTWDINGRRVPVEPYMYVEPGSDEDPDREPTPPEYNGMNIAVSNGSTRHIPEWLQLQMSKLDMEGREAQRQVRPKSAKWRRGRRATSPRSHRPYSAHPTSYYPPVPPEMYLDLPPTSPPAGVPPYAWSPESMDMATQTMEEIGTQTDLEDSGMSTLHSGKVSSKPSVTEEVAYEVSVHTADRPAASLNPEAAVFVQLHGKKGETEEVALQESKTHKMAFQKGQIDRFDVQTTDVGRLLSITVGHKHTDTDCVWYLDKVIVKRLGEPAVTYEFLCKCQLSAEDNKAVMELPLNWCSTELDESDKTLSSSSSESDFSEESETESELGSKGSHRSGSQKSGSHGSGSESSVSQKSGSERSGSQKSGSEKLESEAESRKSEAESGKSERSRRSEGSRKSVGSRKSEESARSTVSRKSEQSRSSERSGKSKGKASEKTVERTTSPDLDSKRKRRHRRPESRSSHSGLDDEKMDSDKEAETEREVVLRPKTARGRKVPRHSNSEQRPSDETKGLTQLLIVHPEDEEAKSDVEYSATDNDSVAVTDRSEKMSYVEPSSDSSLSDDENEPYYQKGLLSDRDMNEEQQEETPRGLVNYSDTAGEGEGSGSEEEEGAKAEDSDSSDSQSVHSARLVSEVEIEKPQVETMRVVQDPEPVAMAHGPPPKKALLKQVHHVPRENLVTIVAEVHVPTPAETVVLDEPGREETVPSEAERTETVTSEPEGTETAPSESARTETVQEEAEDLNEITPPTSPTIEASEGSLSPRRLSDVGETSGETPVPRSDETSQKGEEERGQGSGESEVEGEDSTKADGEGDDEGLQGKDADEQSEQNEAGENTEGKSREDGKEEENIEDTVENGDGDKEKRDGVDQEMEDSGKGDEKKKEDDETKEETPEEAGVVFMEGFKAGLEAVRKSSMSTASPSASMASLQAEEPHPKKGPTIHQAAKIGDLDRLKELATYSEELMSQMDERGWTPLHVACANGRLEVVKHLSVKTANLYKETPTGYTPMHIAAMNGHVNCMMVLHAMGCPINSRSADSQTPLHLAAMNGHPECCKWLLANRASLDAKDAMERSALELAEEYKHDAVAELLRTCRKELGRKDSSLSLLRTSGTSKDADVGEPVEESEETETWHDDKEEPPKKTEKGKEDDSSAKDSEEEGSAEDESDKLDDTLPEAVKKKEKEALLDRKRSYQEQQEKMTTTNTSFLDAIRSEFE</sequence>
<feature type="compositionally biased region" description="Polar residues" evidence="5">
    <location>
        <begin position="968"/>
        <end position="987"/>
    </location>
</feature>
<keyword evidence="8" id="KW-1185">Reference proteome</keyword>
<dbReference type="InterPro" id="IPR001024">
    <property type="entry name" value="PLAT/LH2_dom"/>
</dbReference>
<evidence type="ECO:0000256" key="3">
    <source>
        <dbReference type="PROSITE-ProRule" id="PRU00023"/>
    </source>
</evidence>
<feature type="compositionally biased region" description="Acidic residues" evidence="5">
    <location>
        <begin position="1406"/>
        <end position="1418"/>
    </location>
</feature>
<feature type="repeat" description="ANK" evidence="3">
    <location>
        <begin position="1288"/>
        <end position="1320"/>
    </location>
</feature>
<feature type="region of interest" description="Disordered" evidence="5">
    <location>
        <begin position="1359"/>
        <end position="1465"/>
    </location>
</feature>
<dbReference type="SUPFAM" id="SSF48403">
    <property type="entry name" value="Ankyrin repeat"/>
    <property type="match status" value="1"/>
</dbReference>
<feature type="compositionally biased region" description="Basic and acidic residues" evidence="5">
    <location>
        <begin position="1426"/>
        <end position="1447"/>
    </location>
</feature>
<feature type="compositionally biased region" description="Basic and acidic residues" evidence="5">
    <location>
        <begin position="1380"/>
        <end position="1405"/>
    </location>
</feature>
<dbReference type="InterPro" id="IPR036770">
    <property type="entry name" value="Ankyrin_rpt-contain_sf"/>
</dbReference>
<feature type="compositionally biased region" description="Low complexity" evidence="5">
    <location>
        <begin position="583"/>
        <end position="622"/>
    </location>
</feature>
<dbReference type="SUPFAM" id="SSF49723">
    <property type="entry name" value="Lipase/lipooxygenase domain (PLAT/LH2 domain)"/>
    <property type="match status" value="1"/>
</dbReference>
<evidence type="ECO:0000313" key="7">
    <source>
        <dbReference type="EMBL" id="CAH1273137.1"/>
    </source>
</evidence>
<dbReference type="Pfam" id="PF01477">
    <property type="entry name" value="PLAT"/>
    <property type="match status" value="1"/>
</dbReference>
<feature type="compositionally biased region" description="Basic and acidic residues" evidence="5">
    <location>
        <begin position="755"/>
        <end position="766"/>
    </location>
</feature>
<feature type="compositionally biased region" description="Acidic residues" evidence="5">
    <location>
        <begin position="1369"/>
        <end position="1379"/>
    </location>
</feature>
<feature type="region of interest" description="Disordered" evidence="5">
    <location>
        <begin position="560"/>
        <end position="898"/>
    </location>
</feature>
<dbReference type="Pfam" id="PF00023">
    <property type="entry name" value="Ank"/>
    <property type="match status" value="1"/>
</dbReference>
<dbReference type="Proteomes" id="UP000838412">
    <property type="component" value="Chromosome 9"/>
</dbReference>
<feature type="compositionally biased region" description="Basic and acidic residues" evidence="5">
    <location>
        <begin position="952"/>
        <end position="967"/>
    </location>
</feature>
<feature type="compositionally biased region" description="Basic residues" evidence="5">
    <location>
        <begin position="160"/>
        <end position="181"/>
    </location>
</feature>
<dbReference type="PROSITE" id="PS50088">
    <property type="entry name" value="ANK_REPEAT"/>
    <property type="match status" value="3"/>
</dbReference>
<dbReference type="Gene3D" id="2.60.60.20">
    <property type="entry name" value="PLAT/LH2 domain"/>
    <property type="match status" value="1"/>
</dbReference>
<dbReference type="PROSITE" id="PS50297">
    <property type="entry name" value="ANK_REP_REGION"/>
    <property type="match status" value="3"/>
</dbReference>
<evidence type="ECO:0000259" key="6">
    <source>
        <dbReference type="PROSITE" id="PS50095"/>
    </source>
</evidence>
<dbReference type="PANTHER" id="PTHR24198">
    <property type="entry name" value="ANKYRIN REPEAT AND PROTEIN KINASE DOMAIN-CONTAINING PROTEIN"/>
    <property type="match status" value="1"/>
</dbReference>
<feature type="compositionally biased region" description="Basic and acidic residues" evidence="5">
    <location>
        <begin position="623"/>
        <end position="695"/>
    </location>
</feature>
<dbReference type="Pfam" id="PF12796">
    <property type="entry name" value="Ank_2"/>
    <property type="match status" value="1"/>
</dbReference>
<feature type="compositionally biased region" description="Basic and acidic residues" evidence="5">
    <location>
        <begin position="1111"/>
        <end position="1138"/>
    </location>
</feature>
<feature type="domain" description="PLAT" evidence="6">
    <location>
        <begin position="431"/>
        <end position="552"/>
    </location>
</feature>
<reference evidence="7" key="1">
    <citation type="submission" date="2022-01" db="EMBL/GenBank/DDBJ databases">
        <authorList>
            <person name="Braso-Vives M."/>
        </authorList>
    </citation>
    <scope>NUCLEOTIDE SEQUENCE</scope>
</reference>
<feature type="compositionally biased region" description="Acidic residues" evidence="5">
    <location>
        <begin position="573"/>
        <end position="582"/>
    </location>
</feature>
<feature type="repeat" description="ANK" evidence="3">
    <location>
        <begin position="1222"/>
        <end position="1254"/>
    </location>
</feature>